<dbReference type="AlphaFoldDB" id="A0A1D7QKH4"/>
<accession>A0A1D7QKH4</accession>
<dbReference type="Pfam" id="PF07609">
    <property type="entry name" value="DUF1572"/>
    <property type="match status" value="1"/>
</dbReference>
<dbReference type="KEGG" id="psty:BFS30_19205"/>
<evidence type="ECO:0000313" key="2">
    <source>
        <dbReference type="Proteomes" id="UP000094313"/>
    </source>
</evidence>
<dbReference type="OrthoDB" id="68731at2"/>
<proteinExistence type="predicted"/>
<dbReference type="InterPro" id="IPR034660">
    <property type="entry name" value="DinB/YfiT-like"/>
</dbReference>
<organism evidence="1 2">
    <name type="scientific">Pedobacter steynii</name>
    <dbReference type="NCBI Taxonomy" id="430522"/>
    <lineage>
        <taxon>Bacteria</taxon>
        <taxon>Pseudomonadati</taxon>
        <taxon>Bacteroidota</taxon>
        <taxon>Sphingobacteriia</taxon>
        <taxon>Sphingobacteriales</taxon>
        <taxon>Sphingobacteriaceae</taxon>
        <taxon>Pedobacter</taxon>
    </lineage>
</organism>
<reference evidence="1 2" key="1">
    <citation type="submission" date="2016-08" db="EMBL/GenBank/DDBJ databases">
        <authorList>
            <person name="Seilhamer J.J."/>
        </authorList>
    </citation>
    <scope>NUCLEOTIDE SEQUENCE [LARGE SCALE GENOMIC DNA]</scope>
    <source>
        <strain evidence="1 2">DX4</strain>
    </source>
</reference>
<evidence type="ECO:0008006" key="3">
    <source>
        <dbReference type="Google" id="ProtNLM"/>
    </source>
</evidence>
<dbReference type="SUPFAM" id="SSF109854">
    <property type="entry name" value="DinB/YfiT-like putative metalloenzymes"/>
    <property type="match status" value="1"/>
</dbReference>
<sequence length="177" mass="20557">MAKDYLDSVKQQLEYYKALGEKTIAQLSDEQLFWQYDAQSNSIATIVKHLSGNMISRWTDFFTADGEKKDRNRDSEFENDLKSRVDLLERWNAGWKCFLDVIYGLKEEDLAKEILIRHETHSVTEAVNRQLAHYPYHIGQIVFIGKMLCSDNWTSLSIPRGASEAFNQAKENQSKRS</sequence>
<gene>
    <name evidence="1" type="ORF">BFS30_19205</name>
</gene>
<dbReference type="EMBL" id="CP017141">
    <property type="protein sequence ID" value="AOM79109.1"/>
    <property type="molecule type" value="Genomic_DNA"/>
</dbReference>
<dbReference type="Gene3D" id="1.20.120.450">
    <property type="entry name" value="dinb family like domain"/>
    <property type="match status" value="1"/>
</dbReference>
<dbReference type="InterPro" id="IPR011466">
    <property type="entry name" value="DUF1572"/>
</dbReference>
<name>A0A1D7QKH4_9SPHI</name>
<protein>
    <recommendedName>
        <fullName evidence="3">DUF1572 domain-containing protein</fullName>
    </recommendedName>
</protein>
<evidence type="ECO:0000313" key="1">
    <source>
        <dbReference type="EMBL" id="AOM79109.1"/>
    </source>
</evidence>
<keyword evidence="2" id="KW-1185">Reference proteome</keyword>
<dbReference type="Proteomes" id="UP000094313">
    <property type="component" value="Chromosome"/>
</dbReference>
<dbReference type="RefSeq" id="WP_069380772.1">
    <property type="nucleotide sequence ID" value="NZ_CP017141.1"/>
</dbReference>